<reference evidence="6" key="1">
    <citation type="submission" date="2023-07" db="EMBL/GenBank/DDBJ databases">
        <authorList>
            <person name="Deng Y."/>
            <person name="Zhang Y.-Q."/>
        </authorList>
    </citation>
    <scope>NUCLEOTIDE SEQUENCE [LARGE SCALE GENOMIC DNA]</scope>
    <source>
        <strain evidence="6">CPCC 205710</strain>
    </source>
</reference>
<name>A0ABT2MAQ4_9MYCO</name>
<dbReference type="GO" id="GO:0016829">
    <property type="term" value="F:lyase activity"/>
    <property type="evidence" value="ECO:0007669"/>
    <property type="project" value="UniProtKB-KW"/>
</dbReference>
<evidence type="ECO:0000313" key="6">
    <source>
        <dbReference type="Proteomes" id="UP001206639"/>
    </source>
</evidence>
<keyword evidence="2" id="KW-0479">Metal-binding</keyword>
<evidence type="ECO:0000256" key="3">
    <source>
        <dbReference type="ARBA" id="ARBA00023239"/>
    </source>
</evidence>
<dbReference type="InterPro" id="IPR050251">
    <property type="entry name" value="HpcH-HpaI_aldolase"/>
</dbReference>
<accession>A0ABT2MAQ4</accession>
<feature type="domain" description="HpcH/HpaI aldolase/citrate lyase" evidence="4">
    <location>
        <begin position="25"/>
        <end position="243"/>
    </location>
</feature>
<dbReference type="InterPro" id="IPR005000">
    <property type="entry name" value="Aldolase/citrate-lyase_domain"/>
</dbReference>
<dbReference type="Gene3D" id="3.20.20.60">
    <property type="entry name" value="Phosphoenolpyruvate-binding domains"/>
    <property type="match status" value="1"/>
</dbReference>
<dbReference type="Pfam" id="PF03328">
    <property type="entry name" value="HpcH_HpaI"/>
    <property type="match status" value="1"/>
</dbReference>
<dbReference type="Proteomes" id="UP001206639">
    <property type="component" value="Unassembled WGS sequence"/>
</dbReference>
<keyword evidence="3 5" id="KW-0456">Lyase</keyword>
<evidence type="ECO:0000256" key="1">
    <source>
        <dbReference type="ARBA" id="ARBA00005568"/>
    </source>
</evidence>
<protein>
    <submittedName>
        <fullName evidence="5">Aldolase/citrate lyase family protein</fullName>
    </submittedName>
</protein>
<comment type="caution">
    <text evidence="5">The sequence shown here is derived from an EMBL/GenBank/DDBJ whole genome shotgun (WGS) entry which is preliminary data.</text>
</comment>
<keyword evidence="6" id="KW-1185">Reference proteome</keyword>
<gene>
    <name evidence="5" type="ORF">N4S67_11295</name>
</gene>
<evidence type="ECO:0000259" key="4">
    <source>
        <dbReference type="Pfam" id="PF03328"/>
    </source>
</evidence>
<dbReference type="InterPro" id="IPR015813">
    <property type="entry name" value="Pyrv/PenolPyrv_kinase-like_dom"/>
</dbReference>
<comment type="similarity">
    <text evidence="1">Belongs to the HpcH/HpaI aldolase family.</text>
</comment>
<evidence type="ECO:0000256" key="2">
    <source>
        <dbReference type="ARBA" id="ARBA00022723"/>
    </source>
</evidence>
<dbReference type="InterPro" id="IPR040442">
    <property type="entry name" value="Pyrv_kinase-like_dom_sf"/>
</dbReference>
<dbReference type="EMBL" id="JAODWD010000003">
    <property type="protein sequence ID" value="MCT7659006.1"/>
    <property type="molecule type" value="Genomic_DNA"/>
</dbReference>
<dbReference type="PANTHER" id="PTHR30502:SF0">
    <property type="entry name" value="PHOSPHOENOLPYRUVATE CARBOXYLASE FAMILY PROTEIN"/>
    <property type="match status" value="1"/>
</dbReference>
<dbReference type="PANTHER" id="PTHR30502">
    <property type="entry name" value="2-KETO-3-DEOXY-L-RHAMNONATE ALDOLASE"/>
    <property type="match status" value="1"/>
</dbReference>
<evidence type="ECO:0000313" key="5">
    <source>
        <dbReference type="EMBL" id="MCT7659006.1"/>
    </source>
</evidence>
<dbReference type="RefSeq" id="WP_260993088.1">
    <property type="nucleotide sequence ID" value="NZ_JAODWD010000003.1"/>
</dbReference>
<proteinExistence type="inferred from homology"/>
<organism evidence="5 6">
    <name type="scientific">Mycobacterium deserti</name>
    <dbReference type="NCBI Taxonomy" id="2978347"/>
    <lineage>
        <taxon>Bacteria</taxon>
        <taxon>Bacillati</taxon>
        <taxon>Actinomycetota</taxon>
        <taxon>Actinomycetes</taxon>
        <taxon>Mycobacteriales</taxon>
        <taxon>Mycobacteriaceae</taxon>
        <taxon>Mycobacterium</taxon>
    </lineage>
</organism>
<sequence length="269" mass="27612">MPAPLRDALLGDGLVLCLALTTARTPEIPAVAAACGYDAVYVDLEHTTCSLETAGMLCVAAVGASIAALVRVPSKDPSTIARVLDAGAVGVIVPHVNNASEAAAVVDAARFPPLGHRSIAGPTAVSGYTPRPATELTRVLERHTVVAVMVETPAAVADCDHIAAVDGLDMILLGPHDLTAEMGIAGQYENADFHCAVESVAAACRTHGVALGVAGIKSLDLLERFASLGLRFISAGTDLGMMTEAATTRAHALRRLGGRSVPDTDEHGR</sequence>
<dbReference type="SUPFAM" id="SSF51621">
    <property type="entry name" value="Phosphoenolpyruvate/pyruvate domain"/>
    <property type="match status" value="1"/>
</dbReference>